<organism evidence="7 8">
    <name type="scientific">Virgibacillus oceani</name>
    <dbReference type="NCBI Taxonomy" id="1479511"/>
    <lineage>
        <taxon>Bacteria</taxon>
        <taxon>Bacillati</taxon>
        <taxon>Bacillota</taxon>
        <taxon>Bacilli</taxon>
        <taxon>Bacillales</taxon>
        <taxon>Bacillaceae</taxon>
        <taxon>Virgibacillus</taxon>
    </lineage>
</organism>
<dbReference type="GO" id="GO:0051287">
    <property type="term" value="F:NAD binding"/>
    <property type="evidence" value="ECO:0007669"/>
    <property type="project" value="InterPro"/>
</dbReference>
<dbReference type="Proteomes" id="UP000622860">
    <property type="component" value="Unassembled WGS sequence"/>
</dbReference>
<accession>A0A917HK67</accession>
<keyword evidence="3" id="KW-0520">NAD</keyword>
<comment type="similarity">
    <text evidence="1">Belongs to the HIBADH-related family.</text>
</comment>
<evidence type="ECO:0000256" key="1">
    <source>
        <dbReference type="ARBA" id="ARBA00009080"/>
    </source>
</evidence>
<dbReference type="PANTHER" id="PTHR43060:SF15">
    <property type="entry name" value="3-HYDROXYISOBUTYRATE DEHYDROGENASE-LIKE 1, MITOCHONDRIAL-RELATED"/>
    <property type="match status" value="1"/>
</dbReference>
<sequence length="290" mass="30515">MITKDSTIGFVGTGVMGKSMAANLQKAGYNLTIYTRTKDKAQGLLNNGAVWKSSIAELAKSSQVIITMVGYPNDVEEIYFGKDGILENAEKGTYVIDMTTSKPSLAEEIYKQATAKEIKALDAPVSGGDVGAKNGTLAIMAGGDQAAFDKVFPLLEIMGGQIILQGDAGAGQHTKLCNQITIASNMIGVCEAIVYAKKAGLNPVSVLDSITTGAAGSWSLSNLAPRMVKGDYAPGFFVKHFIKDMTIALESAQDLGLSTPGLSLSLSLYKELAEKGENDSGTQALVKLFQ</sequence>
<evidence type="ECO:0000256" key="2">
    <source>
        <dbReference type="ARBA" id="ARBA00023002"/>
    </source>
</evidence>
<proteinExistence type="inferred from homology"/>
<dbReference type="InterPro" id="IPR008927">
    <property type="entry name" value="6-PGluconate_DH-like_C_sf"/>
</dbReference>
<dbReference type="AlphaFoldDB" id="A0A917HK67"/>
<dbReference type="Gene3D" id="3.40.50.720">
    <property type="entry name" value="NAD(P)-binding Rossmann-like Domain"/>
    <property type="match status" value="1"/>
</dbReference>
<comment type="caution">
    <text evidence="7">The sequence shown here is derived from an EMBL/GenBank/DDBJ whole genome shotgun (WGS) entry which is preliminary data.</text>
</comment>
<dbReference type="SUPFAM" id="SSF51735">
    <property type="entry name" value="NAD(P)-binding Rossmann-fold domains"/>
    <property type="match status" value="1"/>
</dbReference>
<evidence type="ECO:0000313" key="7">
    <source>
        <dbReference type="EMBL" id="GGG81789.1"/>
    </source>
</evidence>
<dbReference type="InterPro" id="IPR036291">
    <property type="entry name" value="NAD(P)-bd_dom_sf"/>
</dbReference>
<feature type="active site" evidence="4">
    <location>
        <position position="175"/>
    </location>
</feature>
<dbReference type="Pfam" id="PF03446">
    <property type="entry name" value="NAD_binding_2"/>
    <property type="match status" value="1"/>
</dbReference>
<dbReference type="GO" id="GO:0016491">
    <property type="term" value="F:oxidoreductase activity"/>
    <property type="evidence" value="ECO:0007669"/>
    <property type="project" value="UniProtKB-KW"/>
</dbReference>
<dbReference type="InterPro" id="IPR006115">
    <property type="entry name" value="6PGDH_NADP-bd"/>
</dbReference>
<dbReference type="PIRSF" id="PIRSF000103">
    <property type="entry name" value="HIBADH"/>
    <property type="match status" value="1"/>
</dbReference>
<name>A0A917HK67_9BACI</name>
<evidence type="ECO:0000256" key="4">
    <source>
        <dbReference type="PIRSR" id="PIRSR000103-1"/>
    </source>
</evidence>
<dbReference type="PANTHER" id="PTHR43060">
    <property type="entry name" value="3-HYDROXYISOBUTYRATE DEHYDROGENASE-LIKE 1, MITOCHONDRIAL-RELATED"/>
    <property type="match status" value="1"/>
</dbReference>
<evidence type="ECO:0000259" key="5">
    <source>
        <dbReference type="Pfam" id="PF03446"/>
    </source>
</evidence>
<dbReference type="SUPFAM" id="SSF48179">
    <property type="entry name" value="6-phosphogluconate dehydrogenase C-terminal domain-like"/>
    <property type="match status" value="1"/>
</dbReference>
<evidence type="ECO:0000313" key="8">
    <source>
        <dbReference type="Proteomes" id="UP000622860"/>
    </source>
</evidence>
<feature type="domain" description="6-phosphogluconate dehydrogenase NADP-binding" evidence="5">
    <location>
        <begin position="7"/>
        <end position="163"/>
    </location>
</feature>
<dbReference type="InterPro" id="IPR029154">
    <property type="entry name" value="HIBADH-like_NADP-bd"/>
</dbReference>
<dbReference type="Pfam" id="PF14833">
    <property type="entry name" value="NAD_binding_11"/>
    <property type="match status" value="1"/>
</dbReference>
<dbReference type="GO" id="GO:0050661">
    <property type="term" value="F:NADP binding"/>
    <property type="evidence" value="ECO:0007669"/>
    <property type="project" value="InterPro"/>
</dbReference>
<evidence type="ECO:0000256" key="3">
    <source>
        <dbReference type="ARBA" id="ARBA00023027"/>
    </source>
</evidence>
<dbReference type="RefSeq" id="WP_188456102.1">
    <property type="nucleotide sequence ID" value="NZ_BMFR01000013.1"/>
</dbReference>
<keyword evidence="8" id="KW-1185">Reference proteome</keyword>
<dbReference type="Gene3D" id="1.10.1040.10">
    <property type="entry name" value="N-(1-d-carboxylethyl)-l-norvaline Dehydrogenase, domain 2"/>
    <property type="match status" value="1"/>
</dbReference>
<gene>
    <name evidence="7" type="primary">ykwC</name>
    <name evidence="7" type="ORF">GCM10011398_29110</name>
</gene>
<reference evidence="7" key="2">
    <citation type="submission" date="2020-09" db="EMBL/GenBank/DDBJ databases">
        <authorList>
            <person name="Sun Q."/>
            <person name="Zhou Y."/>
        </authorList>
    </citation>
    <scope>NUCLEOTIDE SEQUENCE</scope>
    <source>
        <strain evidence="7">CGMCC 1.12754</strain>
    </source>
</reference>
<protein>
    <submittedName>
        <fullName evidence="7">Oxidoreductase YkwC</fullName>
    </submittedName>
</protein>
<evidence type="ECO:0000259" key="6">
    <source>
        <dbReference type="Pfam" id="PF14833"/>
    </source>
</evidence>
<dbReference type="InterPro" id="IPR015815">
    <property type="entry name" value="HIBADH-related"/>
</dbReference>
<feature type="domain" description="3-hydroxyisobutyrate dehydrogenase-like NAD-binding" evidence="6">
    <location>
        <begin position="169"/>
        <end position="288"/>
    </location>
</feature>
<reference evidence="7" key="1">
    <citation type="journal article" date="2014" name="Int. J. Syst. Evol. Microbiol.">
        <title>Complete genome sequence of Corynebacterium casei LMG S-19264T (=DSM 44701T), isolated from a smear-ripened cheese.</title>
        <authorList>
            <consortium name="US DOE Joint Genome Institute (JGI-PGF)"/>
            <person name="Walter F."/>
            <person name="Albersmeier A."/>
            <person name="Kalinowski J."/>
            <person name="Ruckert C."/>
        </authorList>
    </citation>
    <scope>NUCLEOTIDE SEQUENCE</scope>
    <source>
        <strain evidence="7">CGMCC 1.12754</strain>
    </source>
</reference>
<dbReference type="EMBL" id="BMFR01000013">
    <property type="protein sequence ID" value="GGG81789.1"/>
    <property type="molecule type" value="Genomic_DNA"/>
</dbReference>
<dbReference type="InterPro" id="IPR013328">
    <property type="entry name" value="6PGD_dom2"/>
</dbReference>
<keyword evidence="2" id="KW-0560">Oxidoreductase</keyword>